<evidence type="ECO:0000313" key="18">
    <source>
        <dbReference type="EMBL" id="CUU75517.1"/>
    </source>
</evidence>
<evidence type="ECO:0000256" key="15">
    <source>
        <dbReference type="ARBA" id="ARBA00040883"/>
    </source>
</evidence>
<evidence type="ECO:0000256" key="9">
    <source>
        <dbReference type="ARBA" id="ARBA00022741"/>
    </source>
</evidence>
<comment type="cofactor">
    <cofactor evidence="16">
        <name>NH4(+)</name>
        <dbReference type="ChEBI" id="CHEBI:28938"/>
    </cofactor>
    <cofactor evidence="16">
        <name>K(+)</name>
        <dbReference type="ChEBI" id="CHEBI:29103"/>
    </cofactor>
    <text evidence="16">A monovalent cation. Ammonium or potassium.</text>
</comment>
<evidence type="ECO:0000256" key="7">
    <source>
        <dbReference type="ARBA" id="ARBA00022490"/>
    </source>
</evidence>
<dbReference type="GO" id="GO:0004594">
    <property type="term" value="F:pantothenate kinase activity"/>
    <property type="evidence" value="ECO:0007669"/>
    <property type="project" value="UniProtKB-UniRule"/>
</dbReference>
<evidence type="ECO:0000256" key="8">
    <source>
        <dbReference type="ARBA" id="ARBA00022679"/>
    </source>
</evidence>
<dbReference type="EC" id="2.7.1.33" evidence="6 16"/>
<evidence type="ECO:0000256" key="3">
    <source>
        <dbReference type="ARBA" id="ARBA00004496"/>
    </source>
</evidence>
<dbReference type="AlphaFoldDB" id="A0A0S4SDC0"/>
<dbReference type="GO" id="GO:0046872">
    <property type="term" value="F:metal ion binding"/>
    <property type="evidence" value="ECO:0007669"/>
    <property type="project" value="UniProtKB-KW"/>
</dbReference>
<dbReference type="SUPFAM" id="SSF53067">
    <property type="entry name" value="Actin-like ATPase domain"/>
    <property type="match status" value="2"/>
</dbReference>
<dbReference type="NCBIfam" id="TIGR00671">
    <property type="entry name" value="baf"/>
    <property type="match status" value="1"/>
</dbReference>
<dbReference type="GO" id="GO:0015937">
    <property type="term" value="P:coenzyme A biosynthetic process"/>
    <property type="evidence" value="ECO:0007669"/>
    <property type="project" value="UniProtKB-UniRule"/>
</dbReference>
<evidence type="ECO:0000256" key="1">
    <source>
        <dbReference type="ARBA" id="ARBA00001206"/>
    </source>
</evidence>
<dbReference type="EMBL" id="FAVB01000001">
    <property type="protein sequence ID" value="CUU74015.1"/>
    <property type="molecule type" value="Genomic_DNA"/>
</dbReference>
<feature type="binding site" evidence="16">
    <location>
        <position position="88"/>
    </location>
    <ligand>
        <name>K(+)</name>
        <dbReference type="ChEBI" id="CHEBI:29103"/>
    </ligand>
</feature>
<keyword evidence="13 16" id="KW-0173">Coenzyme A biosynthesis</keyword>
<evidence type="ECO:0000256" key="11">
    <source>
        <dbReference type="ARBA" id="ARBA00022840"/>
    </source>
</evidence>
<dbReference type="CDD" id="cd24015">
    <property type="entry name" value="ASKHA_NBD_PanK-III"/>
    <property type="match status" value="1"/>
</dbReference>
<evidence type="ECO:0000256" key="16">
    <source>
        <dbReference type="HAMAP-Rule" id="MF_01274"/>
    </source>
</evidence>
<feature type="binding site" evidence="16">
    <location>
        <begin position="71"/>
        <end position="74"/>
    </location>
    <ligand>
        <name>substrate</name>
    </ligand>
</feature>
<dbReference type="PANTHER" id="PTHR34265:SF1">
    <property type="entry name" value="TYPE III PANTOTHENATE KINASE"/>
    <property type="match status" value="1"/>
</dbReference>
<name>A0A0S4SDC0_CAMHY</name>
<evidence type="ECO:0000256" key="13">
    <source>
        <dbReference type="ARBA" id="ARBA00022993"/>
    </source>
</evidence>
<keyword evidence="11 16" id="KW-0067">ATP-binding</keyword>
<dbReference type="UniPathway" id="UPA00241">
    <property type="reaction ID" value="UER00352"/>
</dbReference>
<keyword evidence="8 16" id="KW-0808">Transferase</keyword>
<dbReference type="Pfam" id="PF03309">
    <property type="entry name" value="Pan_kinase"/>
    <property type="match status" value="1"/>
</dbReference>
<feature type="active site" description="Proton acceptor" evidence="16">
    <location>
        <position position="73"/>
    </location>
</feature>
<organism evidence="17 19">
    <name type="scientific">Campylobacter hyointestinalis subsp. hyointestinalis</name>
    <dbReference type="NCBI Taxonomy" id="91352"/>
    <lineage>
        <taxon>Bacteria</taxon>
        <taxon>Pseudomonadati</taxon>
        <taxon>Campylobacterota</taxon>
        <taxon>Epsilonproteobacteria</taxon>
        <taxon>Campylobacterales</taxon>
        <taxon>Campylobacteraceae</taxon>
        <taxon>Campylobacter</taxon>
    </lineage>
</organism>
<comment type="catalytic activity">
    <reaction evidence="1 16">
        <text>(R)-pantothenate + ATP = (R)-4'-phosphopantothenate + ADP + H(+)</text>
        <dbReference type="Rhea" id="RHEA:16373"/>
        <dbReference type="ChEBI" id="CHEBI:10986"/>
        <dbReference type="ChEBI" id="CHEBI:15378"/>
        <dbReference type="ChEBI" id="CHEBI:29032"/>
        <dbReference type="ChEBI" id="CHEBI:30616"/>
        <dbReference type="ChEBI" id="CHEBI:456216"/>
        <dbReference type="EC" id="2.7.1.33"/>
    </reaction>
</comment>
<keyword evidence="10 16" id="KW-0418">Kinase</keyword>
<accession>A0A9W5APM1</accession>
<comment type="pathway">
    <text evidence="4 16">Cofactor biosynthesis; coenzyme A biosynthesis; CoA from (R)-pantothenate: step 1/5.</text>
</comment>
<evidence type="ECO:0000256" key="6">
    <source>
        <dbReference type="ARBA" id="ARBA00012102"/>
    </source>
</evidence>
<evidence type="ECO:0000256" key="10">
    <source>
        <dbReference type="ARBA" id="ARBA00022777"/>
    </source>
</evidence>
<dbReference type="GO" id="GO:0005737">
    <property type="term" value="C:cytoplasm"/>
    <property type="evidence" value="ECO:0007669"/>
    <property type="project" value="UniProtKB-SubCell"/>
</dbReference>
<evidence type="ECO:0000256" key="14">
    <source>
        <dbReference type="ARBA" id="ARBA00038036"/>
    </source>
</evidence>
<dbReference type="NCBIfam" id="NF009872">
    <property type="entry name" value="PRK13333.1"/>
    <property type="match status" value="1"/>
</dbReference>
<sequence length="210" mass="23511">MLLCDIGNTTATFYKDRKIWNLEIDKFRVWQPDEKVHFINVNDKIADKLNDPMFIDMSEFIKFNTTYIGLGIDRAAACYSINTGLVVDAGSAITMDVMSNGVHLGGLILPGISTTLKALKTISNRLDKPLNSAIDLDCLPQKTTDAISYGTIKPIILLVEELSNDKPIYFTGGDGEFLSRFFKNAIYDRALVFRGIQKAIDENKEIFCLQ</sequence>
<evidence type="ECO:0000313" key="17">
    <source>
        <dbReference type="EMBL" id="CUU74015.1"/>
    </source>
</evidence>
<evidence type="ECO:0000313" key="20">
    <source>
        <dbReference type="Proteomes" id="UP000052257"/>
    </source>
</evidence>
<dbReference type="HAMAP" id="MF_01274">
    <property type="entry name" value="Pantothen_kinase_3"/>
    <property type="match status" value="1"/>
</dbReference>
<dbReference type="Proteomes" id="UP000052257">
    <property type="component" value="Unassembled WGS sequence"/>
</dbReference>
<feature type="binding site" evidence="16">
    <location>
        <position position="143"/>
    </location>
    <ligand>
        <name>substrate</name>
    </ligand>
</feature>
<evidence type="ECO:0000313" key="19">
    <source>
        <dbReference type="Proteomes" id="UP000052237"/>
    </source>
</evidence>
<dbReference type="EMBL" id="FAUW01000002">
    <property type="protein sequence ID" value="CUU75517.1"/>
    <property type="molecule type" value="Genomic_DNA"/>
</dbReference>
<feature type="binding site" evidence="16">
    <location>
        <begin position="5"/>
        <end position="12"/>
    </location>
    <ligand>
        <name>ATP</name>
        <dbReference type="ChEBI" id="CHEBI:30616"/>
    </ligand>
</feature>
<dbReference type="InterPro" id="IPR004619">
    <property type="entry name" value="Type_III_PanK"/>
</dbReference>
<evidence type="ECO:0000256" key="5">
    <source>
        <dbReference type="ARBA" id="ARBA00011738"/>
    </source>
</evidence>
<feature type="binding site" evidence="16">
    <location>
        <position position="67"/>
    </location>
    <ligand>
        <name>substrate</name>
    </ligand>
</feature>
<evidence type="ECO:0000256" key="2">
    <source>
        <dbReference type="ARBA" id="ARBA00001958"/>
    </source>
</evidence>
<dbReference type="RefSeq" id="WP_059425186.1">
    <property type="nucleotide sequence ID" value="NZ_FAUU01000003.1"/>
</dbReference>
<keyword evidence="19" id="KW-1185">Reference proteome</keyword>
<proteinExistence type="inferred from homology"/>
<keyword evidence="9 16" id="KW-0547">Nucleotide-binding</keyword>
<dbReference type="Gene3D" id="3.30.420.40">
    <property type="match status" value="2"/>
</dbReference>
<dbReference type="Proteomes" id="UP000052237">
    <property type="component" value="Unassembled WGS sequence"/>
</dbReference>
<accession>A0A0S4SDC0</accession>
<dbReference type="PANTHER" id="PTHR34265">
    <property type="entry name" value="TYPE III PANTOTHENATE KINASE"/>
    <property type="match status" value="1"/>
</dbReference>
<comment type="caution">
    <text evidence="17">The sequence shown here is derived from an EMBL/GenBank/DDBJ whole genome shotgun (WGS) entry which is preliminary data.</text>
</comment>
<keyword evidence="7 16" id="KW-0963">Cytoplasm</keyword>
<protein>
    <recommendedName>
        <fullName evidence="15 16">Type III pantothenate kinase</fullName>
        <ecNumber evidence="6 16">2.7.1.33</ecNumber>
    </recommendedName>
    <alternativeName>
        <fullName evidence="16">PanK-III</fullName>
    </alternativeName>
    <alternativeName>
        <fullName evidence="16">Pantothenic acid kinase</fullName>
    </alternativeName>
</protein>
<reference evidence="19 20" key="1">
    <citation type="submission" date="2015-11" db="EMBL/GenBank/DDBJ databases">
        <authorList>
            <consortium name="Pathogen Informatics"/>
        </authorList>
    </citation>
    <scope>NUCLEOTIDE SEQUENCE [LARGE SCALE GENOMIC DNA]</scope>
    <source>
        <strain evidence="17 19">006A-0059</strain>
        <strain evidence="18 20">006A-0191</strain>
    </source>
</reference>
<comment type="subunit">
    <text evidence="5 16">Homodimer.</text>
</comment>
<dbReference type="InterPro" id="IPR043129">
    <property type="entry name" value="ATPase_NBD"/>
</dbReference>
<keyword evidence="16" id="KW-0479">Metal-binding</keyword>
<comment type="subcellular location">
    <subcellularLocation>
        <location evidence="3 16">Cytoplasm</location>
    </subcellularLocation>
</comment>
<keyword evidence="12 16" id="KW-0630">Potassium</keyword>
<evidence type="ECO:0000256" key="12">
    <source>
        <dbReference type="ARBA" id="ARBA00022958"/>
    </source>
</evidence>
<comment type="function">
    <text evidence="16">Catalyzes the phosphorylation of pantothenate (Pan), the first step in CoA biosynthesis.</text>
</comment>
<gene>
    <name evidence="16 17" type="primary">coaX</name>
    <name evidence="17" type="ORF">ERS686654_00565</name>
    <name evidence="18" type="ORF">ERS739220_00658</name>
</gene>
<evidence type="ECO:0000256" key="4">
    <source>
        <dbReference type="ARBA" id="ARBA00005225"/>
    </source>
</evidence>
<comment type="cofactor">
    <cofactor evidence="2">
        <name>K(+)</name>
        <dbReference type="ChEBI" id="CHEBI:29103"/>
    </cofactor>
</comment>
<comment type="similarity">
    <text evidence="14 16">Belongs to the type III pantothenate kinase family.</text>
</comment>
<dbReference type="GO" id="GO:0005524">
    <property type="term" value="F:ATP binding"/>
    <property type="evidence" value="ECO:0007669"/>
    <property type="project" value="UniProtKB-UniRule"/>
</dbReference>
<feature type="binding site" evidence="16">
    <location>
        <position position="91"/>
    </location>
    <ligand>
        <name>ATP</name>
        <dbReference type="ChEBI" id="CHEBI:30616"/>
    </ligand>
</feature>